<dbReference type="EMBL" id="AM406670">
    <property type="protein sequence ID" value="CAL95480.1"/>
    <property type="molecule type" value="Genomic_DNA"/>
</dbReference>
<evidence type="ECO:0000256" key="5">
    <source>
        <dbReference type="SAM" id="MobiDB-lite"/>
    </source>
</evidence>
<dbReference type="PANTHER" id="PTHR22550:SF5">
    <property type="entry name" value="LEUCINE ZIPPER PROTEIN 4"/>
    <property type="match status" value="1"/>
</dbReference>
<dbReference type="PROSITE" id="PS50234">
    <property type="entry name" value="VWFA"/>
    <property type="match status" value="1"/>
</dbReference>
<keyword evidence="2 6" id="KW-0812">Transmembrane</keyword>
<accession>A1K9H5</accession>
<dbReference type="eggNOG" id="COG2304">
    <property type="taxonomic scope" value="Bacteria"/>
</dbReference>
<dbReference type="InterPro" id="IPR036465">
    <property type="entry name" value="vWFA_dom_sf"/>
</dbReference>
<dbReference type="Pfam" id="PF07584">
    <property type="entry name" value="BatA"/>
    <property type="match status" value="1"/>
</dbReference>
<evidence type="ECO:0000256" key="4">
    <source>
        <dbReference type="ARBA" id="ARBA00023136"/>
    </source>
</evidence>
<organism evidence="8 9">
    <name type="scientific">Azoarcus sp. (strain BH72)</name>
    <dbReference type="NCBI Taxonomy" id="418699"/>
    <lineage>
        <taxon>Bacteria</taxon>
        <taxon>Pseudomonadati</taxon>
        <taxon>Pseudomonadota</taxon>
        <taxon>Betaproteobacteria</taxon>
        <taxon>Rhodocyclales</taxon>
        <taxon>Zoogloeaceae</taxon>
        <taxon>Azoarcus</taxon>
    </lineage>
</organism>
<evidence type="ECO:0000313" key="8">
    <source>
        <dbReference type="EMBL" id="CAL95480.1"/>
    </source>
</evidence>
<keyword evidence="3 6" id="KW-1133">Transmembrane helix</keyword>
<dbReference type="SUPFAM" id="SSF53300">
    <property type="entry name" value="vWA-like"/>
    <property type="match status" value="1"/>
</dbReference>
<keyword evidence="1" id="KW-1003">Cell membrane</keyword>
<proteinExistence type="predicted"/>
<dbReference type="KEGG" id="azo:azo2864"/>
<reference evidence="8 9" key="1">
    <citation type="journal article" date="2006" name="Nat. Biotechnol.">
        <title>Complete genome of the mutualistic, N2-fixing grass endophyte Azoarcus sp. strain BH72.</title>
        <authorList>
            <person name="Krause A."/>
            <person name="Ramakumar A."/>
            <person name="Bartels D."/>
            <person name="Battistoni F."/>
            <person name="Bekel T."/>
            <person name="Boch J."/>
            <person name="Boehm M."/>
            <person name="Friedrich F."/>
            <person name="Hurek T."/>
            <person name="Krause L."/>
            <person name="Linke B."/>
            <person name="McHardy A.C."/>
            <person name="Sarkar A."/>
            <person name="Schneiker S."/>
            <person name="Syed A.A."/>
            <person name="Thauer R."/>
            <person name="Vorhoelter F.-J."/>
            <person name="Weidner S."/>
            <person name="Puehler A."/>
            <person name="Reinhold-Hurek B."/>
            <person name="Kaiser O."/>
            <person name="Goesmann A."/>
        </authorList>
    </citation>
    <scope>NUCLEOTIDE SEQUENCE [LARGE SCALE GENOMIC DNA]</scope>
    <source>
        <strain evidence="8 9">BH72</strain>
    </source>
</reference>
<evidence type="ECO:0000313" key="9">
    <source>
        <dbReference type="Proteomes" id="UP000002588"/>
    </source>
</evidence>
<dbReference type="Gene3D" id="3.40.50.410">
    <property type="entry name" value="von Willebrand factor, type A domain"/>
    <property type="match status" value="1"/>
</dbReference>
<keyword evidence="9" id="KW-1185">Reference proteome</keyword>
<keyword evidence="4 6" id="KW-0472">Membrane</keyword>
<dbReference type="Proteomes" id="UP000002588">
    <property type="component" value="Chromosome"/>
</dbReference>
<feature type="domain" description="VWFA" evidence="7">
    <location>
        <begin position="87"/>
        <end position="299"/>
    </location>
</feature>
<evidence type="ECO:0000256" key="2">
    <source>
        <dbReference type="ARBA" id="ARBA00022692"/>
    </source>
</evidence>
<evidence type="ECO:0000256" key="3">
    <source>
        <dbReference type="ARBA" id="ARBA00022989"/>
    </source>
</evidence>
<dbReference type="AlphaFoldDB" id="A1K9H5"/>
<name>A1K9H5_AZOSB</name>
<dbReference type="SMART" id="SM00327">
    <property type="entry name" value="VWA"/>
    <property type="match status" value="1"/>
</dbReference>
<feature type="transmembrane region" description="Helical" evidence="6">
    <location>
        <begin position="312"/>
        <end position="333"/>
    </location>
</feature>
<dbReference type="RefSeq" id="WP_011766590.1">
    <property type="nucleotide sequence ID" value="NC_008702.1"/>
</dbReference>
<dbReference type="STRING" id="62928.azo2864"/>
<feature type="transmembrane region" description="Helical" evidence="6">
    <location>
        <begin position="56"/>
        <end position="73"/>
    </location>
</feature>
<dbReference type="PANTHER" id="PTHR22550">
    <property type="entry name" value="SPORE GERMINATION PROTEIN"/>
    <property type="match status" value="1"/>
</dbReference>
<protein>
    <submittedName>
        <fullName evidence="8">Conserved hypothetical membrane protein</fullName>
    </submittedName>
</protein>
<feature type="region of interest" description="Disordered" evidence="5">
    <location>
        <begin position="184"/>
        <end position="208"/>
    </location>
</feature>
<dbReference type="InterPro" id="IPR024163">
    <property type="entry name" value="Aerotolerance_reg_N"/>
</dbReference>
<sequence length="339" mass="36585">MNLLWPETLWLLPVLPALVAAYVWLLRRRRREPVRFASLALLRPALGPGQRWRRHVPAALLLLALAATAFALARPSAVITLPSEQRTIILAIDVSLSMSAPDVLPDRLSAAQAAARDFVRNQPPDVRIGIVSFAGTATVVQAPTDNREDLLGAIDRLQLARHTAIGSGIIVALSALFPEESFDPDPTMMSSAEPGRAPNAPREEVAPGSNGSAAVILLTDGRRTSGPEPVDAARMAAVRGIRVFTVGFGTAEGATIQNEGWSVFMRFDEGTLRAIADLTQAKYFHAGTAAELQQIYHDLNARYVLERRGTELTALFAALAALFATLAAMLSLLRNNRYA</sequence>
<evidence type="ECO:0000259" key="7">
    <source>
        <dbReference type="PROSITE" id="PS50234"/>
    </source>
</evidence>
<dbReference type="InterPro" id="IPR050768">
    <property type="entry name" value="UPF0353/GerABKA_families"/>
</dbReference>
<gene>
    <name evidence="8" type="ordered locus">azo2864</name>
</gene>
<evidence type="ECO:0000256" key="6">
    <source>
        <dbReference type="SAM" id="Phobius"/>
    </source>
</evidence>
<dbReference type="HOGENOM" id="CLU_024570_2_1_4"/>
<dbReference type="Pfam" id="PF13519">
    <property type="entry name" value="VWA_2"/>
    <property type="match status" value="1"/>
</dbReference>
<evidence type="ECO:0000256" key="1">
    <source>
        <dbReference type="ARBA" id="ARBA00022475"/>
    </source>
</evidence>
<feature type="transmembrane region" description="Helical" evidence="6">
    <location>
        <begin position="6"/>
        <end position="26"/>
    </location>
</feature>
<dbReference type="InterPro" id="IPR002035">
    <property type="entry name" value="VWF_A"/>
</dbReference>